<dbReference type="Pfam" id="PF02586">
    <property type="entry name" value="SRAP"/>
    <property type="match status" value="1"/>
</dbReference>
<keyword evidence="6" id="KW-0238">DNA-binding</keyword>
<dbReference type="AlphaFoldDB" id="A0A1I3R9W4"/>
<evidence type="ECO:0000256" key="1">
    <source>
        <dbReference type="ARBA" id="ARBA00008136"/>
    </source>
</evidence>
<dbReference type="STRING" id="1576369.SAMN05421753_12038"/>
<dbReference type="InterPro" id="IPR003738">
    <property type="entry name" value="SRAP"/>
</dbReference>
<dbReference type="GO" id="GO:0006508">
    <property type="term" value="P:proteolysis"/>
    <property type="evidence" value="ECO:0007669"/>
    <property type="project" value="UniProtKB-KW"/>
</dbReference>
<name>A0A1I3R9W4_9PLAN</name>
<dbReference type="Gene3D" id="3.90.1680.10">
    <property type="entry name" value="SOS response associated peptidase-like"/>
    <property type="match status" value="1"/>
</dbReference>
<dbReference type="SUPFAM" id="SSF143081">
    <property type="entry name" value="BB1717-like"/>
    <property type="match status" value="1"/>
</dbReference>
<keyword evidence="2 8" id="KW-0645">Protease</keyword>
<dbReference type="GO" id="GO:0003697">
    <property type="term" value="F:single-stranded DNA binding"/>
    <property type="evidence" value="ECO:0007669"/>
    <property type="project" value="InterPro"/>
</dbReference>
<accession>A0A1I3R9W4</accession>
<organism evidence="9 10">
    <name type="scientific">Planctomicrobium piriforme</name>
    <dbReference type="NCBI Taxonomy" id="1576369"/>
    <lineage>
        <taxon>Bacteria</taxon>
        <taxon>Pseudomonadati</taxon>
        <taxon>Planctomycetota</taxon>
        <taxon>Planctomycetia</taxon>
        <taxon>Planctomycetales</taxon>
        <taxon>Planctomycetaceae</taxon>
        <taxon>Planctomicrobium</taxon>
    </lineage>
</organism>
<evidence type="ECO:0000256" key="2">
    <source>
        <dbReference type="ARBA" id="ARBA00022670"/>
    </source>
</evidence>
<reference evidence="10" key="1">
    <citation type="submission" date="2016-10" db="EMBL/GenBank/DDBJ databases">
        <authorList>
            <person name="Varghese N."/>
            <person name="Submissions S."/>
        </authorList>
    </citation>
    <scope>NUCLEOTIDE SEQUENCE [LARGE SCALE GENOMIC DNA]</scope>
    <source>
        <strain evidence="10">DSM 26348</strain>
    </source>
</reference>
<dbReference type="GO" id="GO:0016829">
    <property type="term" value="F:lyase activity"/>
    <property type="evidence" value="ECO:0007669"/>
    <property type="project" value="UniProtKB-KW"/>
</dbReference>
<evidence type="ECO:0000256" key="7">
    <source>
        <dbReference type="ARBA" id="ARBA00023239"/>
    </source>
</evidence>
<gene>
    <name evidence="9" type="ORF">SAMN05421753_12038</name>
</gene>
<evidence type="ECO:0000313" key="10">
    <source>
        <dbReference type="Proteomes" id="UP000199518"/>
    </source>
</evidence>
<evidence type="ECO:0000256" key="3">
    <source>
        <dbReference type="ARBA" id="ARBA00022763"/>
    </source>
</evidence>
<sequence length="223" mass="25459">MCGRFNLQATPVQLKEIFDLLRADDFPQRYNIARTQTVPIVRLDPESNRELVPMRWGLIPGWAKDIKIGASLINARGETVAEKPSFRTAFKRHRCLVPASGFYEWLREGKDMKPFYIHRTDDQPFAMAGLWERWNQSGEPIESFSIITTSANSLMSSIHDRMPVLVEPNLFEAWLDPKAEPEFLKGLVQPQEWNGFELVPVSTVVNNARNDTPECVQALTTQG</sequence>
<keyword evidence="4 8" id="KW-0378">Hydrolase</keyword>
<keyword evidence="10" id="KW-1185">Reference proteome</keyword>
<keyword evidence="5" id="KW-0190">Covalent protein-DNA linkage</keyword>
<dbReference type="EC" id="3.4.-.-" evidence="8"/>
<dbReference type="GO" id="GO:0106300">
    <property type="term" value="P:protein-DNA covalent cross-linking repair"/>
    <property type="evidence" value="ECO:0007669"/>
    <property type="project" value="InterPro"/>
</dbReference>
<dbReference type="GO" id="GO:0008233">
    <property type="term" value="F:peptidase activity"/>
    <property type="evidence" value="ECO:0007669"/>
    <property type="project" value="UniProtKB-KW"/>
</dbReference>
<keyword evidence="3" id="KW-0227">DNA damage</keyword>
<evidence type="ECO:0000256" key="8">
    <source>
        <dbReference type="RuleBase" id="RU364100"/>
    </source>
</evidence>
<dbReference type="OrthoDB" id="9782620at2"/>
<evidence type="ECO:0000256" key="6">
    <source>
        <dbReference type="ARBA" id="ARBA00023125"/>
    </source>
</evidence>
<evidence type="ECO:0000256" key="4">
    <source>
        <dbReference type="ARBA" id="ARBA00022801"/>
    </source>
</evidence>
<dbReference type="Proteomes" id="UP000199518">
    <property type="component" value="Unassembled WGS sequence"/>
</dbReference>
<dbReference type="RefSeq" id="WP_092055617.1">
    <property type="nucleotide sequence ID" value="NZ_FOQD01000020.1"/>
</dbReference>
<dbReference type="InterPro" id="IPR036590">
    <property type="entry name" value="SRAP-like"/>
</dbReference>
<evidence type="ECO:0000256" key="5">
    <source>
        <dbReference type="ARBA" id="ARBA00023124"/>
    </source>
</evidence>
<protein>
    <recommendedName>
        <fullName evidence="8">Abasic site processing protein</fullName>
        <ecNumber evidence="8">3.4.-.-</ecNumber>
    </recommendedName>
</protein>
<proteinExistence type="inferred from homology"/>
<evidence type="ECO:0000313" key="9">
    <source>
        <dbReference type="EMBL" id="SFJ42459.1"/>
    </source>
</evidence>
<dbReference type="PANTHER" id="PTHR13604">
    <property type="entry name" value="DC12-RELATED"/>
    <property type="match status" value="1"/>
</dbReference>
<comment type="similarity">
    <text evidence="1 8">Belongs to the SOS response-associated peptidase family.</text>
</comment>
<keyword evidence="7" id="KW-0456">Lyase</keyword>
<dbReference type="PANTHER" id="PTHR13604:SF0">
    <property type="entry name" value="ABASIC SITE PROCESSING PROTEIN HMCES"/>
    <property type="match status" value="1"/>
</dbReference>
<dbReference type="EMBL" id="FOQD01000020">
    <property type="protein sequence ID" value="SFJ42459.1"/>
    <property type="molecule type" value="Genomic_DNA"/>
</dbReference>